<dbReference type="GO" id="GO:0016866">
    <property type="term" value="F:intramolecular transferase activity"/>
    <property type="evidence" value="ECO:0007669"/>
    <property type="project" value="InterPro"/>
</dbReference>
<keyword evidence="3" id="KW-0846">Cobalamin</keyword>
<gene>
    <name evidence="7" type="ORF">WQ57_25405</name>
</gene>
<reference evidence="7 8" key="1">
    <citation type="submission" date="2015-04" db="EMBL/GenBank/DDBJ databases">
        <title>Taxonomic description and genome sequence of Bacillus campisalis sp. nov., a novel member of the genus Bacillus isolated from solar saltern.</title>
        <authorList>
            <person name="Mathan Kumar R."/>
            <person name="Kaur G."/>
            <person name="Kumar A."/>
            <person name="Singh N.K."/>
            <person name="Kaur N."/>
            <person name="Kumar N."/>
            <person name="Mayilraj S."/>
        </authorList>
    </citation>
    <scope>NUCLEOTIDE SEQUENCE [LARGE SCALE GENOMIC DNA]</scope>
    <source>
        <strain evidence="7 8">SA2-6</strain>
    </source>
</reference>
<dbReference type="SUPFAM" id="SSF52242">
    <property type="entry name" value="Cobalamin (vitamin B12)-binding domain"/>
    <property type="match status" value="1"/>
</dbReference>
<dbReference type="GO" id="GO:0046872">
    <property type="term" value="F:metal ion binding"/>
    <property type="evidence" value="ECO:0007669"/>
    <property type="project" value="InterPro"/>
</dbReference>
<dbReference type="AlphaFoldDB" id="A0A0M2SEU4"/>
<dbReference type="PATRIC" id="fig|1408103.3.peg.5484"/>
<evidence type="ECO:0000256" key="1">
    <source>
        <dbReference type="ARBA" id="ARBA00001922"/>
    </source>
</evidence>
<dbReference type="OrthoDB" id="9762378at2"/>
<comment type="caution">
    <text evidence="7">The sequence shown here is derived from an EMBL/GenBank/DDBJ whole genome shotgun (WGS) entry which is preliminary data.</text>
</comment>
<comment type="similarity">
    <text evidence="2">Belongs to the methylmalonyl-CoA mutase family.</text>
</comment>
<keyword evidence="4" id="KW-0413">Isomerase</keyword>
<dbReference type="EMBL" id="LAYY01000101">
    <property type="protein sequence ID" value="KKK33259.1"/>
    <property type="molecule type" value="Genomic_DNA"/>
</dbReference>
<evidence type="ECO:0000256" key="2">
    <source>
        <dbReference type="ARBA" id="ARBA00008465"/>
    </source>
</evidence>
<organism evidence="7 8">
    <name type="scientific">Mesobacillus campisalis</name>
    <dbReference type="NCBI Taxonomy" id="1408103"/>
    <lineage>
        <taxon>Bacteria</taxon>
        <taxon>Bacillati</taxon>
        <taxon>Bacillota</taxon>
        <taxon>Bacilli</taxon>
        <taxon>Bacillales</taxon>
        <taxon>Bacillaceae</taxon>
        <taxon>Mesobacillus</taxon>
    </lineage>
</organism>
<dbReference type="InterPro" id="IPR006099">
    <property type="entry name" value="MeMalonylCoA_mutase_a/b_cat"/>
</dbReference>
<sequence length="626" mass="68711">MKLEEVKNMAFPRATMEDWSTKAEESLKGRNIESLAKHTYENIQLKPLYSREDIDVSHLSGYPGQADFRRGIHASGYQGHSWHVANRINYATLEDLEEKAKKAFSSGQTALAFEADAKLFADEERLCRLIADYSNKGPLSIIADGVQDTFIKTAAKGAGGAESMATGFIAADPVAEAAGAGGFPKEEKDVFAEWEQTLRFADTSFPDVKTILVNTAPYHNAGANAVQELGIALGTGVFYIQSLLDNGWDLERALGKLVFHFSIGGNFFMEIAKLRAARLLWNKVAEAYGADGESGKMTISAETSLFTKTVFDPYVNLLRAGNEAFAAVLGGIQYLSVSPLDIASGRSTAFSERIARNTQLILKAEAHLERVADPSGGSWYIESVTQELAEKAWGYFLQIEEREGVLAALKSNWLQEAISTVRAERDKDVFLRKQSIIGTNVYANAAEQAKAKPVEVEESKAAFKPLAAWRLSQPYEELRFKAAAIEEKTGSKPALGLICLGNLKQYKGRMDFITGFLASGGIGTQKSPDVEKTETAFDFIETSNLKHFCLCGDDQQYSQLAVELAKEISVRYPDVSVALAGYPGMEDRQALTQAGIKNFYHMKSSQYESLSHLLNEMEVANHGQKA</sequence>
<dbReference type="SUPFAM" id="SSF51703">
    <property type="entry name" value="Cobalamin (vitamin B12)-dependent enzymes"/>
    <property type="match status" value="1"/>
</dbReference>
<evidence type="ECO:0000256" key="4">
    <source>
        <dbReference type="ARBA" id="ARBA00023235"/>
    </source>
</evidence>
<evidence type="ECO:0000256" key="3">
    <source>
        <dbReference type="ARBA" id="ARBA00022628"/>
    </source>
</evidence>
<evidence type="ECO:0000313" key="8">
    <source>
        <dbReference type="Proteomes" id="UP000034166"/>
    </source>
</evidence>
<dbReference type="Gene3D" id="3.40.50.280">
    <property type="entry name" value="Cobalamin-binding domain"/>
    <property type="match status" value="1"/>
</dbReference>
<dbReference type="Gene3D" id="3.20.20.240">
    <property type="entry name" value="Methylmalonyl-CoA mutase"/>
    <property type="match status" value="1"/>
</dbReference>
<evidence type="ECO:0000313" key="7">
    <source>
        <dbReference type="EMBL" id="KKK33259.1"/>
    </source>
</evidence>
<feature type="domain" description="Methylmalonyl-CoA mutase alpha/beta chain catalytic" evidence="6">
    <location>
        <begin position="152"/>
        <end position="462"/>
    </location>
</feature>
<dbReference type="RefSeq" id="WP_046526407.1">
    <property type="nucleotide sequence ID" value="NZ_LAYY01000101.1"/>
</dbReference>
<dbReference type="Pfam" id="PF01642">
    <property type="entry name" value="MM_CoA_mutase"/>
    <property type="match status" value="2"/>
</dbReference>
<comment type="cofactor">
    <cofactor evidence="1">
        <name>adenosylcob(III)alamin</name>
        <dbReference type="ChEBI" id="CHEBI:18408"/>
    </cofactor>
</comment>
<name>A0A0M2SEU4_9BACI</name>
<evidence type="ECO:0000256" key="5">
    <source>
        <dbReference type="ARBA" id="ARBA00023285"/>
    </source>
</evidence>
<dbReference type="InterPro" id="IPR016176">
    <property type="entry name" value="Cbl-dep_enz_cat"/>
</dbReference>
<keyword evidence="5" id="KW-0170">Cobalt</keyword>
<feature type="domain" description="Methylmalonyl-CoA mutase alpha/beta chain catalytic" evidence="6">
    <location>
        <begin position="39"/>
        <end position="116"/>
    </location>
</feature>
<proteinExistence type="inferred from homology"/>
<dbReference type="PANTHER" id="PTHR48101">
    <property type="entry name" value="METHYLMALONYL-COA MUTASE, MITOCHONDRIAL-RELATED"/>
    <property type="match status" value="1"/>
</dbReference>
<dbReference type="Proteomes" id="UP000034166">
    <property type="component" value="Unassembled WGS sequence"/>
</dbReference>
<evidence type="ECO:0000259" key="6">
    <source>
        <dbReference type="Pfam" id="PF01642"/>
    </source>
</evidence>
<protein>
    <recommendedName>
        <fullName evidence="6">Methylmalonyl-CoA mutase alpha/beta chain catalytic domain-containing protein</fullName>
    </recommendedName>
</protein>
<keyword evidence="8" id="KW-1185">Reference proteome</keyword>
<accession>A0A0M2SEU4</accession>
<dbReference type="InterPro" id="IPR036724">
    <property type="entry name" value="Cobalamin-bd_sf"/>
</dbReference>
<dbReference type="GO" id="GO:0031419">
    <property type="term" value="F:cobalamin binding"/>
    <property type="evidence" value="ECO:0007669"/>
    <property type="project" value="UniProtKB-KW"/>
</dbReference>